<feature type="transmembrane region" description="Helical" evidence="7">
    <location>
        <begin position="66"/>
        <end position="86"/>
    </location>
</feature>
<evidence type="ECO:0000313" key="10">
    <source>
        <dbReference type="Proteomes" id="UP001487305"/>
    </source>
</evidence>
<feature type="transmembrane region" description="Helical" evidence="7">
    <location>
        <begin position="355"/>
        <end position="374"/>
    </location>
</feature>
<dbReference type="PROSITE" id="PS50850">
    <property type="entry name" value="MFS"/>
    <property type="match status" value="1"/>
</dbReference>
<dbReference type="InterPro" id="IPR044772">
    <property type="entry name" value="NO3_transporter"/>
</dbReference>
<evidence type="ECO:0000313" key="9">
    <source>
        <dbReference type="EMBL" id="MEQ3362138.1"/>
    </source>
</evidence>
<feature type="transmembrane region" description="Helical" evidence="7">
    <location>
        <begin position="126"/>
        <end position="147"/>
    </location>
</feature>
<dbReference type="Pfam" id="PF07690">
    <property type="entry name" value="MFS_1"/>
    <property type="match status" value="1"/>
</dbReference>
<feature type="transmembrane region" description="Helical" evidence="7">
    <location>
        <begin position="291"/>
        <end position="313"/>
    </location>
</feature>
<evidence type="ECO:0000256" key="6">
    <source>
        <dbReference type="ARBA" id="ARBA00023136"/>
    </source>
</evidence>
<keyword evidence="10" id="KW-1185">Reference proteome</keyword>
<proteinExistence type="inferred from homology"/>
<dbReference type="InterPro" id="IPR036259">
    <property type="entry name" value="MFS_trans_sf"/>
</dbReference>
<evidence type="ECO:0000256" key="7">
    <source>
        <dbReference type="SAM" id="Phobius"/>
    </source>
</evidence>
<dbReference type="InterPro" id="IPR020846">
    <property type="entry name" value="MFS_dom"/>
</dbReference>
<name>A0ABV1JAM4_9ACTN</name>
<comment type="similarity">
    <text evidence="2">Belongs to the major facilitator superfamily. Nitrate/nitrite porter (TC 2.A.1.8) family.</text>
</comment>
<accession>A0ABV1JAM4</accession>
<feature type="transmembrane region" description="Helical" evidence="7">
    <location>
        <begin position="92"/>
        <end position="114"/>
    </location>
</feature>
<feature type="domain" description="Major facilitator superfamily (MFS) profile" evidence="8">
    <location>
        <begin position="4"/>
        <end position="380"/>
    </location>
</feature>
<keyword evidence="3 7" id="KW-0812">Transmembrane</keyword>
<comment type="caution">
    <text evidence="9">The sequence shown here is derived from an EMBL/GenBank/DDBJ whole genome shotgun (WGS) entry which is preliminary data.</text>
</comment>
<dbReference type="PANTHER" id="PTHR23515">
    <property type="entry name" value="HIGH-AFFINITY NITRATE TRANSPORTER 2.3"/>
    <property type="match status" value="1"/>
</dbReference>
<dbReference type="InterPro" id="IPR011701">
    <property type="entry name" value="MFS"/>
</dbReference>
<reference evidence="9 10" key="1">
    <citation type="submission" date="2024-04" db="EMBL/GenBank/DDBJ databases">
        <title>Human intestinal bacterial collection.</title>
        <authorList>
            <person name="Pauvert C."/>
            <person name="Hitch T.C.A."/>
            <person name="Clavel T."/>
        </authorList>
    </citation>
    <scope>NUCLEOTIDE SEQUENCE [LARGE SCALE GENOMIC DNA]</scope>
    <source>
        <strain evidence="9 10">CLA-KB-H42</strain>
    </source>
</reference>
<evidence type="ECO:0000256" key="4">
    <source>
        <dbReference type="ARBA" id="ARBA00022989"/>
    </source>
</evidence>
<dbReference type="EMBL" id="JBBNOP010000002">
    <property type="protein sequence ID" value="MEQ3362138.1"/>
    <property type="molecule type" value="Genomic_DNA"/>
</dbReference>
<evidence type="ECO:0000256" key="2">
    <source>
        <dbReference type="ARBA" id="ARBA00008432"/>
    </source>
</evidence>
<feature type="transmembrane region" description="Helical" evidence="7">
    <location>
        <begin position="153"/>
        <end position="176"/>
    </location>
</feature>
<comment type="subcellular location">
    <subcellularLocation>
        <location evidence="1">Cell membrane</location>
        <topology evidence="1">Multi-pass membrane protein</topology>
    </subcellularLocation>
</comment>
<keyword evidence="6 7" id="KW-0472">Membrane</keyword>
<feature type="transmembrane region" description="Helical" evidence="7">
    <location>
        <begin position="42"/>
        <end position="59"/>
    </location>
</feature>
<evidence type="ECO:0000259" key="8">
    <source>
        <dbReference type="PROSITE" id="PS50850"/>
    </source>
</evidence>
<dbReference type="Gene3D" id="1.20.1250.20">
    <property type="entry name" value="MFS general substrate transporter like domains"/>
    <property type="match status" value="1"/>
</dbReference>
<dbReference type="Proteomes" id="UP001487305">
    <property type="component" value="Unassembled WGS sequence"/>
</dbReference>
<keyword evidence="5" id="KW-0534">Nitrate assimilation</keyword>
<organism evidence="9 10">
    <name type="scientific">Raoultibacter massiliensis</name>
    <dbReference type="NCBI Taxonomy" id="1852371"/>
    <lineage>
        <taxon>Bacteria</taxon>
        <taxon>Bacillati</taxon>
        <taxon>Actinomycetota</taxon>
        <taxon>Coriobacteriia</taxon>
        <taxon>Eggerthellales</taxon>
        <taxon>Eggerthellaceae</taxon>
        <taxon>Raoultibacter</taxon>
    </lineage>
</organism>
<sequence>MKKAQLPLQTLDLIAGFMVWVILSSLLPFISHDIYIPDDMLALVTAVPVILGSVLRIPFGYYANLLGARAVFLASFIALLFPVFFLSEATTYIDLLIGGVFLGFGGAIFSVGVTSLPKYYPKERHGFVNGVYGFGNMGTAVTTYLAPVLAVRFGWQIAVKFYLGLLLAMIALNFFLGDRSEPKVKTPIVQQIKQVWKDEKLWFFSLFYFVTFGAFVALTVFLPNFLVSTYGIDGVTAGVLTSAFIVVAACVRVLGGWLSDRLNCWRLLAGVFAGMAAGALVLAAMPGLELFMAGVYIISIACGIGNGVVFKLVPTYFIGQAGPVNGIVSMMGGLGGFFPPLVLAAFLRATGSCSLGFVAFAGSVLVCLAAAAWLGRSESRKHRGASAE</sequence>
<dbReference type="SUPFAM" id="SSF103473">
    <property type="entry name" value="MFS general substrate transporter"/>
    <property type="match status" value="1"/>
</dbReference>
<feature type="transmembrane region" description="Helical" evidence="7">
    <location>
        <begin position="325"/>
        <end position="349"/>
    </location>
</feature>
<feature type="transmembrane region" description="Helical" evidence="7">
    <location>
        <begin position="234"/>
        <end position="255"/>
    </location>
</feature>
<evidence type="ECO:0000256" key="1">
    <source>
        <dbReference type="ARBA" id="ARBA00004651"/>
    </source>
</evidence>
<dbReference type="RefSeq" id="WP_102373677.1">
    <property type="nucleotide sequence ID" value="NZ_JBBNOP010000002.1"/>
</dbReference>
<feature type="transmembrane region" description="Helical" evidence="7">
    <location>
        <begin position="267"/>
        <end position="285"/>
    </location>
</feature>
<gene>
    <name evidence="9" type="ORF">AAA083_04000</name>
</gene>
<keyword evidence="4 7" id="KW-1133">Transmembrane helix</keyword>
<feature type="transmembrane region" description="Helical" evidence="7">
    <location>
        <begin position="12"/>
        <end position="30"/>
    </location>
</feature>
<feature type="transmembrane region" description="Helical" evidence="7">
    <location>
        <begin position="201"/>
        <end position="222"/>
    </location>
</feature>
<evidence type="ECO:0000256" key="3">
    <source>
        <dbReference type="ARBA" id="ARBA00022692"/>
    </source>
</evidence>
<dbReference type="CDD" id="cd17341">
    <property type="entry name" value="MFS_NRT2_like"/>
    <property type="match status" value="1"/>
</dbReference>
<evidence type="ECO:0000256" key="5">
    <source>
        <dbReference type="ARBA" id="ARBA00023063"/>
    </source>
</evidence>
<protein>
    <submittedName>
        <fullName evidence="9">MFS transporter</fullName>
    </submittedName>
</protein>